<dbReference type="Proteomes" id="UP000192288">
    <property type="component" value="Unassembled WGS sequence"/>
</dbReference>
<accession>A0A1X0VCM2</accession>
<keyword evidence="1" id="KW-0812">Transmembrane</keyword>
<keyword evidence="1" id="KW-0472">Membrane</keyword>
<dbReference type="EMBL" id="MPLS01000025">
    <property type="protein sequence ID" value="ORI97431.1"/>
    <property type="molecule type" value="Genomic_DNA"/>
</dbReference>
<feature type="transmembrane region" description="Helical" evidence="1">
    <location>
        <begin position="18"/>
        <end position="39"/>
    </location>
</feature>
<dbReference type="RefSeq" id="WP_080519446.1">
    <property type="nucleotide sequence ID" value="NZ_MPLS01000025.1"/>
</dbReference>
<evidence type="ECO:0000256" key="1">
    <source>
        <dbReference type="SAM" id="Phobius"/>
    </source>
</evidence>
<name>A0A1X0VCM2_LEUPS</name>
<feature type="transmembrane region" description="Helical" evidence="1">
    <location>
        <begin position="51"/>
        <end position="68"/>
    </location>
</feature>
<sequence>MYEHFTPGRNIWKKVSRWMFFTMERIFVLVIVFGITYLMIKSFYPYNIGKYGLILIVSNALLGGFLILPSPSNPMGLMYQEILRGILKSSKHATGDLTAITENKKREEK</sequence>
<proteinExistence type="predicted"/>
<dbReference type="eggNOG" id="ENOG50308GN">
    <property type="taxonomic scope" value="Bacteria"/>
</dbReference>
<keyword evidence="1" id="KW-1133">Transmembrane helix</keyword>
<reference evidence="2 3" key="1">
    <citation type="journal article" date="2017" name="Front. Microbiol.">
        <title>Genomic Characterization of Dairy Associated Leuconostoc Species and Diversity of Leuconostocs in Undefined Mixed Mesophilic Starter Cultures.</title>
        <authorList>
            <person name="Frantzen C.A."/>
            <person name="Kot W."/>
            <person name="Pedersen T.B."/>
            <person name="Ardo Y.M."/>
            <person name="Broadbent J.R."/>
            <person name="Neve H."/>
            <person name="Hansen L.H."/>
            <person name="Dal Bello F."/>
            <person name="Ostlie H.M."/>
            <person name="Kleppen H.P."/>
            <person name="Vogensen F.K."/>
            <person name="Holo H."/>
        </authorList>
    </citation>
    <scope>NUCLEOTIDE SEQUENCE [LARGE SCALE GENOMIC DNA]</scope>
    <source>
        <strain evidence="2 3">LMGCF08</strain>
    </source>
</reference>
<dbReference type="STRING" id="33968.BMS77_07770"/>
<protein>
    <submittedName>
        <fullName evidence="2">Uncharacterized protein</fullName>
    </submittedName>
</protein>
<comment type="caution">
    <text evidence="2">The sequence shown here is derived from an EMBL/GenBank/DDBJ whole genome shotgun (WGS) entry which is preliminary data.</text>
</comment>
<evidence type="ECO:0000313" key="3">
    <source>
        <dbReference type="Proteomes" id="UP000192288"/>
    </source>
</evidence>
<dbReference type="AlphaFoldDB" id="A0A1X0VCM2"/>
<evidence type="ECO:0000313" key="2">
    <source>
        <dbReference type="EMBL" id="ORI97431.1"/>
    </source>
</evidence>
<organism evidence="2 3">
    <name type="scientific">Leuconostoc pseudomesenteroides</name>
    <dbReference type="NCBI Taxonomy" id="33968"/>
    <lineage>
        <taxon>Bacteria</taxon>
        <taxon>Bacillati</taxon>
        <taxon>Bacillota</taxon>
        <taxon>Bacilli</taxon>
        <taxon>Lactobacillales</taxon>
        <taxon>Lactobacillaceae</taxon>
        <taxon>Leuconostoc</taxon>
    </lineage>
</organism>
<gene>
    <name evidence="2" type="ORF">BMR96_07125</name>
</gene>